<dbReference type="Proteomes" id="UP000431744">
    <property type="component" value="Unassembled WGS sequence"/>
</dbReference>
<dbReference type="InterPro" id="IPR058031">
    <property type="entry name" value="AAA_lid_NorR"/>
</dbReference>
<dbReference type="GO" id="GO:0005524">
    <property type="term" value="F:ATP binding"/>
    <property type="evidence" value="ECO:0007669"/>
    <property type="project" value="UniProtKB-KW"/>
</dbReference>
<comment type="caution">
    <text evidence="6">The sequence shown here is derived from an EMBL/GenBank/DDBJ whole genome shotgun (WGS) entry which is preliminary data.</text>
</comment>
<evidence type="ECO:0000256" key="3">
    <source>
        <dbReference type="ARBA" id="ARBA00023015"/>
    </source>
</evidence>
<organism evidence="6 7">
    <name type="scientific">Pseudoclavibacter endophyticus</name>
    <dbReference type="NCBI Taxonomy" id="1778590"/>
    <lineage>
        <taxon>Bacteria</taxon>
        <taxon>Bacillati</taxon>
        <taxon>Actinomycetota</taxon>
        <taxon>Actinomycetes</taxon>
        <taxon>Micrococcales</taxon>
        <taxon>Microbacteriaceae</taxon>
        <taxon>Pseudoclavibacter</taxon>
    </lineage>
</organism>
<feature type="domain" description="Sigma-54 factor interaction" evidence="5">
    <location>
        <begin position="453"/>
        <end position="513"/>
    </location>
</feature>
<dbReference type="RefSeq" id="WP_158027469.1">
    <property type="nucleotide sequence ID" value="NZ_BMHG01000001.1"/>
</dbReference>
<sequence length="590" mass="63381">METSSALGRSRAALRVDGAGLGRLRRAREAFFANAAGARDPGLRTEISQSWRRSLESGVDPNASELPLLDVGGRSKRLRAAAEPVMRRLGAQLEDSRAWMMLLDRECALLSPVVGDTEQCAIAANRGAQPGALFSESKVGTNGSSIATERFEPFVVVGPEHFRECEQMLVSVGAPIRDAQGRHCGSLMLLCRVPQASSVMLPFTCNAAADIEDRLRELAAGAGRELLARYSRLSVRPSRAAIAVGDDLLIANRAARQLTAHGVGLESIAQRALDSAQETDEPEFEITSADGGEGRLQLRVSRVTLSDGSVGAIAHLLQPASPARRRGTPNSDPLEMLRRARRAGADACIVGEAGSGRRTLAVEACAGDGVTFDARLAERDPDAWLMRLRNAAGTSPAVVIAHLDQLAPALAAEIVHIAARSSAWFVATVAGTTVGAGRSPMDDHFAVVTARTPLRERRDEFRMIVARILAEVGGAGFDELPTRCSPDALAALSRQRWPGNVSQLRRVLLTAAMRASTNEIRLEDIPPSVLVDARAGATTKLERLERETILEGLRDAAWNRDDAARSLGISRATLYRKLKQFEISIPSSRR</sequence>
<dbReference type="EMBL" id="WBJY01000001">
    <property type="protein sequence ID" value="KAB1648915.1"/>
    <property type="molecule type" value="Genomic_DNA"/>
</dbReference>
<keyword evidence="4" id="KW-0804">Transcription</keyword>
<evidence type="ECO:0000313" key="7">
    <source>
        <dbReference type="Proteomes" id="UP000431744"/>
    </source>
</evidence>
<dbReference type="Pfam" id="PF25601">
    <property type="entry name" value="AAA_lid_14"/>
    <property type="match status" value="1"/>
</dbReference>
<name>A0A6H9WQ49_9MICO</name>
<dbReference type="Pfam" id="PF02954">
    <property type="entry name" value="HTH_8"/>
    <property type="match status" value="1"/>
</dbReference>
<reference evidence="6 7" key="1">
    <citation type="submission" date="2019-09" db="EMBL/GenBank/DDBJ databases">
        <title>Phylogeny of genus Pseudoclavibacter and closely related genus.</title>
        <authorList>
            <person name="Li Y."/>
        </authorList>
    </citation>
    <scope>NUCLEOTIDE SEQUENCE [LARGE SCALE GENOMIC DNA]</scope>
    <source>
        <strain evidence="6 7">EGI 60007</strain>
    </source>
</reference>
<gene>
    <name evidence="6" type="ORF">F8O04_01010</name>
</gene>
<keyword evidence="1" id="KW-0547">Nucleotide-binding</keyword>
<dbReference type="InterPro" id="IPR002078">
    <property type="entry name" value="Sigma_54_int"/>
</dbReference>
<dbReference type="SUPFAM" id="SSF52540">
    <property type="entry name" value="P-loop containing nucleoside triphosphate hydrolases"/>
    <property type="match status" value="1"/>
</dbReference>
<dbReference type="OrthoDB" id="5496274at2"/>
<evidence type="ECO:0000259" key="5">
    <source>
        <dbReference type="PROSITE" id="PS50045"/>
    </source>
</evidence>
<dbReference type="Gene3D" id="1.10.10.60">
    <property type="entry name" value="Homeodomain-like"/>
    <property type="match status" value="1"/>
</dbReference>
<dbReference type="PANTHER" id="PTHR32071">
    <property type="entry name" value="TRANSCRIPTIONAL REGULATORY PROTEIN"/>
    <property type="match status" value="1"/>
</dbReference>
<dbReference type="AlphaFoldDB" id="A0A6H9WQ49"/>
<evidence type="ECO:0000256" key="2">
    <source>
        <dbReference type="ARBA" id="ARBA00022840"/>
    </source>
</evidence>
<evidence type="ECO:0000313" key="6">
    <source>
        <dbReference type="EMBL" id="KAB1648915.1"/>
    </source>
</evidence>
<proteinExistence type="predicted"/>
<protein>
    <recommendedName>
        <fullName evidence="5">Sigma-54 factor interaction domain-containing protein</fullName>
    </recommendedName>
</protein>
<dbReference type="InterPro" id="IPR009057">
    <property type="entry name" value="Homeodomain-like_sf"/>
</dbReference>
<dbReference type="SUPFAM" id="SSF46689">
    <property type="entry name" value="Homeodomain-like"/>
    <property type="match status" value="1"/>
</dbReference>
<dbReference type="Gene3D" id="1.10.8.60">
    <property type="match status" value="1"/>
</dbReference>
<evidence type="ECO:0000256" key="4">
    <source>
        <dbReference type="ARBA" id="ARBA00023163"/>
    </source>
</evidence>
<dbReference type="GO" id="GO:0043565">
    <property type="term" value="F:sequence-specific DNA binding"/>
    <property type="evidence" value="ECO:0007669"/>
    <property type="project" value="InterPro"/>
</dbReference>
<dbReference type="InterPro" id="IPR027417">
    <property type="entry name" value="P-loop_NTPase"/>
</dbReference>
<dbReference type="GO" id="GO:0006355">
    <property type="term" value="P:regulation of DNA-templated transcription"/>
    <property type="evidence" value="ECO:0007669"/>
    <property type="project" value="InterPro"/>
</dbReference>
<dbReference type="PANTHER" id="PTHR32071:SF122">
    <property type="entry name" value="SIGMA FACTOR"/>
    <property type="match status" value="1"/>
</dbReference>
<dbReference type="Gene3D" id="3.30.450.40">
    <property type="match status" value="1"/>
</dbReference>
<evidence type="ECO:0000256" key="1">
    <source>
        <dbReference type="ARBA" id="ARBA00022741"/>
    </source>
</evidence>
<dbReference type="PROSITE" id="PS50045">
    <property type="entry name" value="SIGMA54_INTERACT_4"/>
    <property type="match status" value="1"/>
</dbReference>
<dbReference type="InterPro" id="IPR002197">
    <property type="entry name" value="HTH_Fis"/>
</dbReference>
<accession>A0A6H9WQ49</accession>
<keyword evidence="2" id="KW-0067">ATP-binding</keyword>
<keyword evidence="7" id="KW-1185">Reference proteome</keyword>
<dbReference type="PRINTS" id="PR01590">
    <property type="entry name" value="HTHFIS"/>
</dbReference>
<keyword evidence="3" id="KW-0805">Transcription regulation</keyword>
<dbReference type="InterPro" id="IPR029016">
    <property type="entry name" value="GAF-like_dom_sf"/>
</dbReference>